<keyword evidence="1" id="KW-0349">Heme</keyword>
<dbReference type="Proteomes" id="UP000078070">
    <property type="component" value="Chromosome"/>
</dbReference>
<dbReference type="OrthoDB" id="9776847at2"/>
<dbReference type="PANTHER" id="PTHR10138:SF0">
    <property type="entry name" value="TRYPTOPHAN 2,3-DIOXYGENASE"/>
    <property type="match status" value="1"/>
</dbReference>
<dbReference type="InterPro" id="IPR037217">
    <property type="entry name" value="Trp/Indoleamine_2_3_dOase-like"/>
</dbReference>
<evidence type="ECO:0000313" key="3">
    <source>
        <dbReference type="Proteomes" id="UP000078070"/>
    </source>
</evidence>
<comment type="pathway">
    <text evidence="1">Amino-acid degradation; L-tryptophan degradation via kynurenine pathway; L-kynurenine from L-tryptophan: step 1/2.</text>
</comment>
<sequence length="370" mass="42886">MTTEAQPSDLYYGDYLQLGRLLGAQAPLSRRQGSEAHDEMLFIIVHQTYELWFRQILHELDAVLQAFSAARLDERRLASICAKLERISVIQHLLVEQISVIETMAPQDFLEFRDLLVPASGFQSLQFRAIEIKLGLREQDRTAFSACAFYQRFKPADARYLRALHTEPSLFDQVDAWLARMPFLQDKHYDFWSSYRNSIEASLSADQQLIKTHPQLSADDKERQLAQLTQTRQQFDCLFLPEAYESQRTQGLVRLSHRAIQAALFIYLYRDEPLLQQPFGLLKLLVEVDEQLTAWRYRHALMVQRMLGRRIGTGGSSGHDYLRTSAERTQIFGDFFNLASYLLPRSKLAPLPAELTRLLDFHFSTLHRDA</sequence>
<dbReference type="KEGG" id="mars:A8C75_03625"/>
<accession>A0A1A9EV69</accession>
<dbReference type="RefSeq" id="WP_067378236.1">
    <property type="nucleotide sequence ID" value="NZ_CP015839.1"/>
</dbReference>
<protein>
    <recommendedName>
        <fullName evidence="1">Tryptophan 2,3-dioxygenase</fullName>
        <shortName evidence="1">TDO</shortName>
        <ecNumber evidence="1">1.13.11.11</ecNumber>
    </recommendedName>
    <alternativeName>
        <fullName evidence="1">Tryptamin 2,3-dioxygenase</fullName>
    </alternativeName>
    <alternativeName>
        <fullName evidence="1">Tryptophan oxygenase</fullName>
        <shortName evidence="1">TO</shortName>
        <shortName evidence="1">TRPO</shortName>
    </alternativeName>
    <alternativeName>
        <fullName evidence="1">Tryptophan pyrrolase</fullName>
    </alternativeName>
    <alternativeName>
        <fullName evidence="1">Tryptophanase</fullName>
    </alternativeName>
</protein>
<reference evidence="2 3" key="2">
    <citation type="journal article" date="2018" name="Int. J. Syst. Evol. Microbiol.">
        <title>Marinobacterium aestuarii sp. nov., a benzene-degrading marine bacterium isolated from estuary sediment.</title>
        <authorList>
            <person name="Bae S.S."/>
            <person name="Jung J."/>
            <person name="Chung D."/>
            <person name="Baek K."/>
        </authorList>
    </citation>
    <scope>NUCLEOTIDE SEQUENCE [LARGE SCALE GENOMIC DNA]</scope>
    <source>
        <strain evidence="2 3">ST58-10</strain>
    </source>
</reference>
<dbReference type="EMBL" id="CP015839">
    <property type="protein sequence ID" value="ANG61650.1"/>
    <property type="molecule type" value="Genomic_DNA"/>
</dbReference>
<comment type="cofactor">
    <cofactor evidence="1">
        <name>heme</name>
        <dbReference type="ChEBI" id="CHEBI:30413"/>
    </cofactor>
    <text evidence="1">Binds 1 heme group per subunit.</text>
</comment>
<comment type="catalytic activity">
    <reaction evidence="1">
        <text>L-tryptophan + O2 = N-formyl-L-kynurenine</text>
        <dbReference type="Rhea" id="RHEA:24536"/>
        <dbReference type="ChEBI" id="CHEBI:15379"/>
        <dbReference type="ChEBI" id="CHEBI:57912"/>
        <dbReference type="ChEBI" id="CHEBI:58629"/>
        <dbReference type="EC" id="1.13.11.11"/>
    </reaction>
</comment>
<keyword evidence="1" id="KW-0560">Oxidoreductase</keyword>
<keyword evidence="1" id="KW-0823">Tryptophan catabolism</keyword>
<feature type="binding site" evidence="1">
    <location>
        <position position="113"/>
    </location>
    <ligand>
        <name>substrate</name>
    </ligand>
</feature>
<dbReference type="AlphaFoldDB" id="A0A1A9EV69"/>
<dbReference type="Gene3D" id="1.20.58.480">
    <property type="match status" value="1"/>
</dbReference>
<gene>
    <name evidence="1" type="primary">kynA</name>
    <name evidence="2" type="ORF">A8C75_03625</name>
</gene>
<dbReference type="InterPro" id="IPR004981">
    <property type="entry name" value="Trp_2_3_dOase"/>
</dbReference>
<dbReference type="GO" id="GO:0019441">
    <property type="term" value="P:L-tryptophan catabolic process to kynurenine"/>
    <property type="evidence" value="ECO:0007669"/>
    <property type="project" value="UniProtKB-UniRule"/>
</dbReference>
<organism evidence="2 3">
    <name type="scientific">Marinobacterium aestuarii</name>
    <dbReference type="NCBI Taxonomy" id="1821621"/>
    <lineage>
        <taxon>Bacteria</taxon>
        <taxon>Pseudomonadati</taxon>
        <taxon>Pseudomonadota</taxon>
        <taxon>Gammaproteobacteria</taxon>
        <taxon>Oceanospirillales</taxon>
        <taxon>Oceanospirillaceae</taxon>
        <taxon>Marinobacterium</taxon>
    </lineage>
</organism>
<dbReference type="STRING" id="1821621.A8C75_03625"/>
<comment type="caution">
    <text evidence="1">Lacks conserved residue(s) required for the propagation of feature annotation.</text>
</comment>
<keyword evidence="1" id="KW-0479">Metal-binding</keyword>
<dbReference type="HAMAP" id="MF_01972">
    <property type="entry name" value="T23O"/>
    <property type="match status" value="1"/>
</dbReference>
<dbReference type="GO" id="GO:0004833">
    <property type="term" value="F:L-tryptophan 2,3-dioxygenase activity"/>
    <property type="evidence" value="ECO:0007669"/>
    <property type="project" value="UniProtKB-UniRule"/>
</dbReference>
<proteinExistence type="inferred from homology"/>
<comment type="subunit">
    <text evidence="1">Homotetramer.</text>
</comment>
<feature type="binding site" evidence="1">
    <location>
        <position position="313"/>
    </location>
    <ligand>
        <name>substrate</name>
    </ligand>
</feature>
<keyword evidence="1 2" id="KW-0223">Dioxygenase</keyword>
<dbReference type="Pfam" id="PF03301">
    <property type="entry name" value="Trp_dioxygenase"/>
    <property type="match status" value="1"/>
</dbReference>
<evidence type="ECO:0000256" key="1">
    <source>
        <dbReference type="HAMAP-Rule" id="MF_01972"/>
    </source>
</evidence>
<keyword evidence="3" id="KW-1185">Reference proteome</keyword>
<evidence type="ECO:0000313" key="2">
    <source>
        <dbReference type="EMBL" id="ANG61650.1"/>
    </source>
</evidence>
<dbReference type="GO" id="GO:0019442">
    <property type="term" value="P:L-tryptophan catabolic process to acetyl-CoA"/>
    <property type="evidence" value="ECO:0007669"/>
    <property type="project" value="TreeGrafter"/>
</dbReference>
<dbReference type="GO" id="GO:0020037">
    <property type="term" value="F:heme binding"/>
    <property type="evidence" value="ECO:0007669"/>
    <property type="project" value="UniProtKB-UniRule"/>
</dbReference>
<keyword evidence="1" id="KW-0408">Iron</keyword>
<dbReference type="PANTHER" id="PTHR10138">
    <property type="entry name" value="TRYPTOPHAN 2,3-DIOXYGENASE"/>
    <property type="match status" value="1"/>
</dbReference>
<reference evidence="3" key="1">
    <citation type="submission" date="2016-05" db="EMBL/GenBank/DDBJ databases">
        <authorList>
            <person name="Baek K."/>
            <person name="Yang S.-J."/>
        </authorList>
    </citation>
    <scope>NUCLEOTIDE SEQUENCE [LARGE SCALE GENOMIC DNA]</scope>
    <source>
        <strain evidence="3">ST58-10</strain>
    </source>
</reference>
<dbReference type="Gene3D" id="1.10.287.3810">
    <property type="match status" value="1"/>
</dbReference>
<dbReference type="SUPFAM" id="SSF140959">
    <property type="entry name" value="Indolic compounds 2,3-dioxygenase-like"/>
    <property type="match status" value="1"/>
</dbReference>
<name>A0A1A9EV69_9GAMM</name>
<feature type="binding site" evidence="1">
    <location>
        <begin position="42"/>
        <end position="46"/>
    </location>
    <ligand>
        <name>substrate</name>
    </ligand>
</feature>
<dbReference type="EC" id="1.13.11.11" evidence="1"/>
<comment type="function">
    <text evidence="1">Heme-dependent dioxygenase that catalyzes the oxidative cleavage of the L-tryptophan (L-Trp) pyrrole ring and converts L-tryptophan to N-formyl-L-kynurenine. Catalyzes the oxidative cleavage of the indole moiety.</text>
</comment>
<comment type="similarity">
    <text evidence="1">Belongs to the tryptophan 2,3-dioxygenase family.</text>
</comment>
<dbReference type="GO" id="GO:0046872">
    <property type="term" value="F:metal ion binding"/>
    <property type="evidence" value="ECO:0007669"/>
    <property type="project" value="UniProtKB-KW"/>
</dbReference>
<feature type="binding site" description="axial binding residue" evidence="1">
    <location>
        <position position="299"/>
    </location>
    <ligand>
        <name>heme</name>
        <dbReference type="ChEBI" id="CHEBI:30413"/>
    </ligand>
    <ligandPart>
        <name>Fe</name>
        <dbReference type="ChEBI" id="CHEBI:18248"/>
    </ligandPart>
</feature>
<dbReference type="UniPathway" id="UPA00333">
    <property type="reaction ID" value="UER00453"/>
</dbReference>